<feature type="compositionally biased region" description="Polar residues" evidence="1">
    <location>
        <begin position="408"/>
        <end position="425"/>
    </location>
</feature>
<dbReference type="EMBL" id="JADGJQ010000002">
    <property type="protein sequence ID" value="KAJ3184955.1"/>
    <property type="molecule type" value="Genomic_DNA"/>
</dbReference>
<dbReference type="PANTHER" id="PTHR13283">
    <property type="entry name" value="KREV INTERACTION TRAPPED 1-RELATED"/>
    <property type="match status" value="1"/>
</dbReference>
<feature type="compositionally biased region" description="Low complexity" evidence="1">
    <location>
        <begin position="811"/>
        <end position="829"/>
    </location>
</feature>
<sequence length="895" mass="98381">MGIFSKSKGKKDHHHSSNPLLHEQALTRRAPAEAAITKAPEAAREAEWQPPLQRHIKPDDGTEFVTIRVRILNGDSEHDFNAKFPAGPLLGSRISKIIAQKESIPPEAAHLFTLWIVAKDLEIQLRPDADIFTIMAQWNTMVLDFTHYPEAIDPSHPINRHWFVYRREASVTKDAERRYTDDATVRLLYGEAKRNVMTGRYVCTLSDAVALGGIMLAISAGSFDRIRHPAGFIVKNDMWKTLVPKRLHGDLKPDEWETCLQAEHAKHVGKSTEVLRIMYLELVREWACYGCSFFPCCRERPPAGFFEFRLQRWLLGVSTAGIVVMDLDKNGYAFAEQWEHLTVKKTPDRIILRWKDSPEGKENKLKLYTPQAVLVANLGLRSKYIMLKEQAGESDENKRPKTYPNIRPKSSSATGLSSLEQQTRAPVQPPRQRASSTARQGNQGSEMPPVYEETTKHHPAGVNVDPAQLVPPQLRVGQPVSYGNAIYSTGSQPAPAPVDPPQIDARLSYRAPRPAGEPTAPPMEDWRLLESANQQPESVQNSRFTQDQQGPPVLVRQESSGWQSDEVGGSYASTQPHRHPQQEQQQSGSRLSQQPAATVRSPHPLASQPSQPVASATTTDSSSRRLSGAIGTFAKSPSSNTGPLAGFGTSTSFQQQPQQQLTSPSGFVEPRRVSMQNYGWIAQTQQDIDLQKQIAELENLQVGRFDDDDSDEEPMQRPVDSPSAPILPSPSPIATQAYSLTAFSAMPANPSVGYTLGSSNYAGQAIAEGSNFSLEGDAVPDIPGGAGVTTASYVASGRPQQGVGNMHATGNNPNNRRSVRSRSGSISNRTFEQSQPSEILEGYERPSVVSTRRTSVAQSLANAFKKSESFTESTGGIRRGADAGPNWSAGSYADY</sequence>
<accession>A0AAD5XTR8</accession>
<dbReference type="Pfam" id="PF00373">
    <property type="entry name" value="FERM_M"/>
    <property type="match status" value="1"/>
</dbReference>
<evidence type="ECO:0000313" key="4">
    <source>
        <dbReference type="Proteomes" id="UP001212152"/>
    </source>
</evidence>
<feature type="compositionally biased region" description="Low complexity" evidence="1">
    <location>
        <begin position="647"/>
        <end position="666"/>
    </location>
</feature>
<dbReference type="AlphaFoldDB" id="A0AAD5XTR8"/>
<feature type="region of interest" description="Disordered" evidence="1">
    <location>
        <begin position="705"/>
        <end position="730"/>
    </location>
</feature>
<dbReference type="InterPro" id="IPR011993">
    <property type="entry name" value="PH-like_dom_sf"/>
</dbReference>
<dbReference type="InterPro" id="IPR019749">
    <property type="entry name" value="Band_41_domain"/>
</dbReference>
<feature type="compositionally biased region" description="Low complexity" evidence="1">
    <location>
        <begin position="582"/>
        <end position="595"/>
    </location>
</feature>
<gene>
    <name evidence="3" type="primary">KRIT1</name>
    <name evidence="3" type="ORF">HDU87_002521</name>
</gene>
<protein>
    <submittedName>
        <fullName evidence="3">Krev interaction trapped protein 1</fullName>
    </submittedName>
</protein>
<comment type="caution">
    <text evidence="3">The sequence shown here is derived from an EMBL/GenBank/DDBJ whole genome shotgun (WGS) entry which is preliminary data.</text>
</comment>
<dbReference type="InterPro" id="IPR019748">
    <property type="entry name" value="FERM_central"/>
</dbReference>
<dbReference type="PANTHER" id="PTHR13283:SF10">
    <property type="entry name" value="FERM DOMAIN-CONTAINING PROTEIN 8"/>
    <property type="match status" value="1"/>
</dbReference>
<dbReference type="Gene3D" id="3.10.20.90">
    <property type="entry name" value="Phosphatidylinositol 3-kinase Catalytic Subunit, Chain A, domain 1"/>
    <property type="match status" value="1"/>
</dbReference>
<dbReference type="PROSITE" id="PS50057">
    <property type="entry name" value="FERM_3"/>
    <property type="match status" value="1"/>
</dbReference>
<evidence type="ECO:0000256" key="1">
    <source>
        <dbReference type="SAM" id="MobiDB-lite"/>
    </source>
</evidence>
<name>A0AAD5XTR8_9FUNG</name>
<feature type="domain" description="FERM" evidence="2">
    <location>
        <begin position="65"/>
        <end position="431"/>
    </location>
</feature>
<dbReference type="InterPro" id="IPR000299">
    <property type="entry name" value="FERM_domain"/>
</dbReference>
<keyword evidence="4" id="KW-1185">Reference proteome</keyword>
<feature type="region of interest" description="Disordered" evidence="1">
    <location>
        <begin position="1"/>
        <end position="25"/>
    </location>
</feature>
<feature type="region of interest" description="Disordered" evidence="1">
    <location>
        <begin position="532"/>
        <end position="670"/>
    </location>
</feature>
<feature type="region of interest" description="Disordered" evidence="1">
    <location>
        <begin position="804"/>
        <end position="850"/>
    </location>
</feature>
<proteinExistence type="predicted"/>
<dbReference type="InterPro" id="IPR014352">
    <property type="entry name" value="FERM/acyl-CoA-bd_prot_sf"/>
</dbReference>
<dbReference type="CDD" id="cd14473">
    <property type="entry name" value="FERM_B-lobe"/>
    <property type="match status" value="1"/>
</dbReference>
<feature type="region of interest" description="Disordered" evidence="1">
    <location>
        <begin position="390"/>
        <end position="466"/>
    </location>
</feature>
<feature type="region of interest" description="Disordered" evidence="1">
    <location>
        <begin position="867"/>
        <end position="895"/>
    </location>
</feature>
<dbReference type="Proteomes" id="UP001212152">
    <property type="component" value="Unassembled WGS sequence"/>
</dbReference>
<feature type="compositionally biased region" description="Polar residues" evidence="1">
    <location>
        <begin position="433"/>
        <end position="445"/>
    </location>
</feature>
<feature type="compositionally biased region" description="Low complexity" evidence="1">
    <location>
        <begin position="614"/>
        <end position="627"/>
    </location>
</feature>
<feature type="compositionally biased region" description="Basic residues" evidence="1">
    <location>
        <begin position="7"/>
        <end position="16"/>
    </location>
</feature>
<feature type="compositionally biased region" description="Polar residues" evidence="1">
    <location>
        <begin position="532"/>
        <end position="549"/>
    </location>
</feature>
<dbReference type="SMART" id="SM00295">
    <property type="entry name" value="B41"/>
    <property type="match status" value="1"/>
</dbReference>
<reference evidence="3" key="1">
    <citation type="submission" date="2020-05" db="EMBL/GenBank/DDBJ databases">
        <title>Phylogenomic resolution of chytrid fungi.</title>
        <authorList>
            <person name="Stajich J.E."/>
            <person name="Amses K."/>
            <person name="Simmons R."/>
            <person name="Seto K."/>
            <person name="Myers J."/>
            <person name="Bonds A."/>
            <person name="Quandt C.A."/>
            <person name="Barry K."/>
            <person name="Liu P."/>
            <person name="Grigoriev I."/>
            <person name="Longcore J.E."/>
            <person name="James T.Y."/>
        </authorList>
    </citation>
    <scope>NUCLEOTIDE SEQUENCE</scope>
    <source>
        <strain evidence="3">JEL0379</strain>
    </source>
</reference>
<evidence type="ECO:0000259" key="2">
    <source>
        <dbReference type="PROSITE" id="PS50057"/>
    </source>
</evidence>
<dbReference type="Gene3D" id="1.20.80.10">
    <property type="match status" value="1"/>
</dbReference>
<dbReference type="SUPFAM" id="SSF47031">
    <property type="entry name" value="Second domain of FERM"/>
    <property type="match status" value="1"/>
</dbReference>
<organism evidence="3 4">
    <name type="scientific">Geranomyces variabilis</name>
    <dbReference type="NCBI Taxonomy" id="109894"/>
    <lineage>
        <taxon>Eukaryota</taxon>
        <taxon>Fungi</taxon>
        <taxon>Fungi incertae sedis</taxon>
        <taxon>Chytridiomycota</taxon>
        <taxon>Chytridiomycota incertae sedis</taxon>
        <taxon>Chytridiomycetes</taxon>
        <taxon>Spizellomycetales</taxon>
        <taxon>Powellomycetaceae</taxon>
        <taxon>Geranomyces</taxon>
    </lineage>
</organism>
<evidence type="ECO:0000313" key="3">
    <source>
        <dbReference type="EMBL" id="KAJ3184955.1"/>
    </source>
</evidence>
<dbReference type="InterPro" id="IPR035963">
    <property type="entry name" value="FERM_2"/>
</dbReference>
<dbReference type="Gene3D" id="2.30.29.30">
    <property type="entry name" value="Pleckstrin-homology domain (PH domain)/Phosphotyrosine-binding domain (PTB)"/>
    <property type="match status" value="1"/>
</dbReference>
<dbReference type="GO" id="GO:0005886">
    <property type="term" value="C:plasma membrane"/>
    <property type="evidence" value="ECO:0007669"/>
    <property type="project" value="TreeGrafter"/>
</dbReference>
<dbReference type="InterPro" id="IPR051594">
    <property type="entry name" value="KRIT1/FRMD8"/>
</dbReference>